<accession>A0A919V9P4</accession>
<comment type="similarity">
    <text evidence="2">Belongs to the CcmC/CycZ/HelC family.</text>
</comment>
<feature type="transmembrane region" description="Helical" evidence="8">
    <location>
        <begin position="136"/>
        <end position="157"/>
    </location>
</feature>
<sequence>MGTGALAACAAALALGLVIAPPDALQGETQRLMYVHVPAAWAAFAAFAAVSGAGAMRLWRGEGVWERLGRAAAELGAGMTALTIALGSLWGRPVWGVWWTWDPRLTATAAMLLVLLAYLALPYWPGGDPVRRARLTAATGVAGFAVVPVVHFSVLWWRTLHQPPTFLRPPGQVPVHPAMFAALIAAAVAFALMGAWVVLRRVRDLEPAPARAAEPAGESCGRVLVRSAA</sequence>
<dbReference type="GO" id="GO:0020037">
    <property type="term" value="F:heme binding"/>
    <property type="evidence" value="ECO:0007669"/>
    <property type="project" value="InterPro"/>
</dbReference>
<feature type="transmembrane region" description="Helical" evidence="8">
    <location>
        <begin position="71"/>
        <end position="90"/>
    </location>
</feature>
<dbReference type="PANTHER" id="PTHR30071:SF1">
    <property type="entry name" value="CYTOCHROME B_B6 PROTEIN-RELATED"/>
    <property type="match status" value="1"/>
</dbReference>
<evidence type="ECO:0000256" key="4">
    <source>
        <dbReference type="ARBA" id="ARBA00022692"/>
    </source>
</evidence>
<evidence type="ECO:0000256" key="3">
    <source>
        <dbReference type="ARBA" id="ARBA00016463"/>
    </source>
</evidence>
<dbReference type="PRINTS" id="PR01386">
    <property type="entry name" value="CCMCBIOGNSIS"/>
</dbReference>
<reference evidence="10" key="1">
    <citation type="submission" date="2021-01" db="EMBL/GenBank/DDBJ databases">
        <title>Whole genome shotgun sequence of Sinosporangium siamense NBRC 109515.</title>
        <authorList>
            <person name="Komaki H."/>
            <person name="Tamura T."/>
        </authorList>
    </citation>
    <scope>NUCLEOTIDE SEQUENCE</scope>
    <source>
        <strain evidence="10">NBRC 109515</strain>
    </source>
</reference>
<dbReference type="GO" id="GO:0017004">
    <property type="term" value="P:cytochrome complex assembly"/>
    <property type="evidence" value="ECO:0007669"/>
    <property type="project" value="UniProtKB-KW"/>
</dbReference>
<evidence type="ECO:0000256" key="5">
    <source>
        <dbReference type="ARBA" id="ARBA00022748"/>
    </source>
</evidence>
<protein>
    <recommendedName>
        <fullName evidence="3">Heme exporter protein C</fullName>
    </recommendedName>
</protein>
<evidence type="ECO:0000313" key="10">
    <source>
        <dbReference type="EMBL" id="GII94532.1"/>
    </source>
</evidence>
<feature type="transmembrane region" description="Helical" evidence="8">
    <location>
        <begin position="177"/>
        <end position="199"/>
    </location>
</feature>
<evidence type="ECO:0000256" key="7">
    <source>
        <dbReference type="ARBA" id="ARBA00023136"/>
    </source>
</evidence>
<evidence type="ECO:0000256" key="6">
    <source>
        <dbReference type="ARBA" id="ARBA00022989"/>
    </source>
</evidence>
<dbReference type="Pfam" id="PF01578">
    <property type="entry name" value="Cytochrom_C_asm"/>
    <property type="match status" value="1"/>
</dbReference>
<feature type="transmembrane region" description="Helical" evidence="8">
    <location>
        <begin position="37"/>
        <end position="59"/>
    </location>
</feature>
<dbReference type="PANTHER" id="PTHR30071">
    <property type="entry name" value="HEME EXPORTER PROTEIN C"/>
    <property type="match status" value="1"/>
</dbReference>
<feature type="domain" description="Cytochrome c assembly protein" evidence="9">
    <location>
        <begin position="5"/>
        <end position="161"/>
    </location>
</feature>
<keyword evidence="11" id="KW-1185">Reference proteome</keyword>
<evidence type="ECO:0000313" key="11">
    <source>
        <dbReference type="Proteomes" id="UP000606172"/>
    </source>
</evidence>
<dbReference type="InterPro" id="IPR002541">
    <property type="entry name" value="Cyt_c_assembly"/>
</dbReference>
<dbReference type="EMBL" id="BOOW01000030">
    <property type="protein sequence ID" value="GII94532.1"/>
    <property type="molecule type" value="Genomic_DNA"/>
</dbReference>
<proteinExistence type="inferred from homology"/>
<dbReference type="InterPro" id="IPR003557">
    <property type="entry name" value="Cyt_c_biogenesis_CcmC"/>
</dbReference>
<feature type="transmembrane region" description="Helical" evidence="8">
    <location>
        <begin position="105"/>
        <end position="124"/>
    </location>
</feature>
<keyword evidence="6 8" id="KW-1133">Transmembrane helix</keyword>
<evidence type="ECO:0000256" key="8">
    <source>
        <dbReference type="SAM" id="Phobius"/>
    </source>
</evidence>
<comment type="caution">
    <text evidence="10">The sequence shown here is derived from an EMBL/GenBank/DDBJ whole genome shotgun (WGS) entry which is preliminary data.</text>
</comment>
<gene>
    <name evidence="10" type="ORF">Ssi02_47630</name>
</gene>
<evidence type="ECO:0000256" key="2">
    <source>
        <dbReference type="ARBA" id="ARBA00005840"/>
    </source>
</evidence>
<dbReference type="InterPro" id="IPR045062">
    <property type="entry name" value="Cyt_c_biogenesis_CcsA/CcmC"/>
</dbReference>
<evidence type="ECO:0000259" key="9">
    <source>
        <dbReference type="Pfam" id="PF01578"/>
    </source>
</evidence>
<organism evidence="10 11">
    <name type="scientific">Sinosporangium siamense</name>
    <dbReference type="NCBI Taxonomy" id="1367973"/>
    <lineage>
        <taxon>Bacteria</taxon>
        <taxon>Bacillati</taxon>
        <taxon>Actinomycetota</taxon>
        <taxon>Actinomycetes</taxon>
        <taxon>Streptosporangiales</taxon>
        <taxon>Streptosporangiaceae</taxon>
        <taxon>Sinosporangium</taxon>
    </lineage>
</organism>
<keyword evidence="7 8" id="KW-0472">Membrane</keyword>
<dbReference type="RefSeq" id="WP_204029095.1">
    <property type="nucleotide sequence ID" value="NZ_BOOW01000030.1"/>
</dbReference>
<dbReference type="GO" id="GO:0005886">
    <property type="term" value="C:plasma membrane"/>
    <property type="evidence" value="ECO:0007669"/>
    <property type="project" value="TreeGrafter"/>
</dbReference>
<name>A0A919V9P4_9ACTN</name>
<keyword evidence="4 8" id="KW-0812">Transmembrane</keyword>
<evidence type="ECO:0000256" key="1">
    <source>
        <dbReference type="ARBA" id="ARBA00004141"/>
    </source>
</evidence>
<dbReference type="AlphaFoldDB" id="A0A919V9P4"/>
<dbReference type="Proteomes" id="UP000606172">
    <property type="component" value="Unassembled WGS sequence"/>
</dbReference>
<dbReference type="GO" id="GO:0015232">
    <property type="term" value="F:heme transmembrane transporter activity"/>
    <property type="evidence" value="ECO:0007669"/>
    <property type="project" value="InterPro"/>
</dbReference>
<comment type="subcellular location">
    <subcellularLocation>
        <location evidence="1">Membrane</location>
        <topology evidence="1">Multi-pass membrane protein</topology>
    </subcellularLocation>
</comment>
<keyword evidence="5" id="KW-0201">Cytochrome c-type biogenesis</keyword>